<dbReference type="AlphaFoldDB" id="A0A1D8KCU6"/>
<feature type="signal peptide" evidence="1">
    <location>
        <begin position="1"/>
        <end position="23"/>
    </location>
</feature>
<sequence>MRNVLLSSALAGLVAATATVAHASPSYPVLTVPEHGGYAQINLPDYFSKIVFPPGTELDGKAVSLNHGKTILLKFMPNSIKGTLIGFISLQNGQVIRVGFRQRKGAPPPVWYAPGRDISIHHWHTPPTLHWIVGAMRSTVMYGKPKGMVPVHLPPAATIGAIKASPLAAWSSGGYTLLEYRLSSKTLTAIEPRDFYRSGVVAVLTQADVVSPVHSPAILILERSQHE</sequence>
<name>A0A1D8KCU6_9GAMM</name>
<dbReference type="KEGG" id="aaeo:BJI67_16230"/>
<protein>
    <submittedName>
        <fullName evidence="2">Uncharacterized protein</fullName>
    </submittedName>
</protein>
<keyword evidence="2" id="KW-0614">Plasmid</keyword>
<dbReference type="Proteomes" id="UP000095342">
    <property type="component" value="Plasmid pAPV6"/>
</dbReference>
<evidence type="ECO:0000313" key="2">
    <source>
        <dbReference type="EMBL" id="AOV18786.1"/>
    </source>
</evidence>
<feature type="chain" id="PRO_5009109863" evidence="1">
    <location>
        <begin position="24"/>
        <end position="227"/>
    </location>
</feature>
<geneLocation type="plasmid" evidence="3">
    <name>papv6</name>
</geneLocation>
<dbReference type="RefSeq" id="WP_070074309.1">
    <property type="nucleotide sequence ID" value="NZ_CP017449.1"/>
</dbReference>
<dbReference type="EMBL" id="CP017449">
    <property type="protein sequence ID" value="AOV18786.1"/>
    <property type="molecule type" value="Genomic_DNA"/>
</dbReference>
<reference evidence="2 3" key="1">
    <citation type="submission" date="2016-09" db="EMBL/GenBank/DDBJ databases">
        <title>Acidihalobacter prosperus V6 (DSM14174).</title>
        <authorList>
            <person name="Khaleque H.N."/>
            <person name="Ramsay J.P."/>
            <person name="Murphy R.J.T."/>
            <person name="Kaksonen A.H."/>
            <person name="Boxall N.J."/>
            <person name="Watkin E.L.J."/>
        </authorList>
    </citation>
    <scope>NUCLEOTIDE SEQUENCE [LARGE SCALE GENOMIC DNA]</scope>
    <source>
        <strain evidence="2 3">V6</strain>
        <plasmid evidence="3">papv6</plasmid>
    </source>
</reference>
<keyword evidence="3" id="KW-1185">Reference proteome</keyword>
<organism evidence="2 3">
    <name type="scientific">Acidihalobacter aeolianus</name>
    <dbReference type="NCBI Taxonomy" id="2792603"/>
    <lineage>
        <taxon>Bacteria</taxon>
        <taxon>Pseudomonadati</taxon>
        <taxon>Pseudomonadota</taxon>
        <taxon>Gammaproteobacteria</taxon>
        <taxon>Chromatiales</taxon>
        <taxon>Ectothiorhodospiraceae</taxon>
        <taxon>Acidihalobacter</taxon>
    </lineage>
</organism>
<accession>A0A1D8KCU6</accession>
<evidence type="ECO:0000313" key="3">
    <source>
        <dbReference type="Proteomes" id="UP000095342"/>
    </source>
</evidence>
<evidence type="ECO:0000256" key="1">
    <source>
        <dbReference type="SAM" id="SignalP"/>
    </source>
</evidence>
<proteinExistence type="predicted"/>
<keyword evidence="1" id="KW-0732">Signal</keyword>
<gene>
    <name evidence="2" type="ORF">BJI67_16230</name>
</gene>